<evidence type="ECO:0000256" key="1">
    <source>
        <dbReference type="SAM" id="MobiDB-lite"/>
    </source>
</evidence>
<dbReference type="PANTHER" id="PTHR11017:SF263">
    <property type="entry name" value="ADP-RIBOSYL CYCLASE_CYCLIC ADP-RIBOSE HYDROLASE"/>
    <property type="match status" value="1"/>
</dbReference>
<dbReference type="PANTHER" id="PTHR11017">
    <property type="entry name" value="LEUCINE-RICH REPEAT-CONTAINING PROTEIN"/>
    <property type="match status" value="1"/>
</dbReference>
<gene>
    <name evidence="2" type="ORF">MtrunA17_Chr4g0005341</name>
</gene>
<comment type="caution">
    <text evidence="2">The sequence shown here is derived from an EMBL/GenBank/DDBJ whole genome shotgun (WGS) entry which is preliminary data.</text>
</comment>
<dbReference type="InterPro" id="IPR032675">
    <property type="entry name" value="LRR_dom_sf"/>
</dbReference>
<evidence type="ECO:0000313" key="2">
    <source>
        <dbReference type="EMBL" id="RHN58717.1"/>
    </source>
</evidence>
<accession>A0A396I799</accession>
<dbReference type="SUPFAM" id="SSF52058">
    <property type="entry name" value="L domain-like"/>
    <property type="match status" value="1"/>
</dbReference>
<dbReference type="Proteomes" id="UP000265566">
    <property type="component" value="Chromosome 4"/>
</dbReference>
<dbReference type="Gramene" id="rna20651">
    <property type="protein sequence ID" value="RHN58717.1"/>
    <property type="gene ID" value="gene20651"/>
</dbReference>
<protein>
    <submittedName>
        <fullName evidence="2">Putative leucine-rich repeat domain, L domain-containing protein</fullName>
    </submittedName>
</protein>
<evidence type="ECO:0000313" key="3">
    <source>
        <dbReference type="Proteomes" id="UP000265566"/>
    </source>
</evidence>
<proteinExistence type="predicted"/>
<organism evidence="2 3">
    <name type="scientific">Medicago truncatula</name>
    <name type="common">Barrel medic</name>
    <name type="synonym">Medicago tribuloides</name>
    <dbReference type="NCBI Taxonomy" id="3880"/>
    <lineage>
        <taxon>Eukaryota</taxon>
        <taxon>Viridiplantae</taxon>
        <taxon>Streptophyta</taxon>
        <taxon>Embryophyta</taxon>
        <taxon>Tracheophyta</taxon>
        <taxon>Spermatophyta</taxon>
        <taxon>Magnoliopsida</taxon>
        <taxon>eudicotyledons</taxon>
        <taxon>Gunneridae</taxon>
        <taxon>Pentapetalae</taxon>
        <taxon>rosids</taxon>
        <taxon>fabids</taxon>
        <taxon>Fabales</taxon>
        <taxon>Fabaceae</taxon>
        <taxon>Papilionoideae</taxon>
        <taxon>50 kb inversion clade</taxon>
        <taxon>NPAAA clade</taxon>
        <taxon>Hologalegina</taxon>
        <taxon>IRL clade</taxon>
        <taxon>Trifolieae</taxon>
        <taxon>Medicago</taxon>
    </lineage>
</organism>
<dbReference type="InterPro" id="IPR044974">
    <property type="entry name" value="Disease_R_plants"/>
</dbReference>
<dbReference type="GO" id="GO:0006952">
    <property type="term" value="P:defense response"/>
    <property type="evidence" value="ECO:0007669"/>
    <property type="project" value="InterPro"/>
</dbReference>
<sequence length="554" mass="64203">MHDILQEMGREVVRQESSEDPSKRSRLWDPDDICYVLKNDKGTDAIRSIRVDLSSFRKLKLSPHVFAKMTNLRYLDFIGKYDLELLPQGLQSFPTDLRYICWIHYPLKSFPKKFSGKNLVILDFSHSRVENLWCGVQDLVNLKEVRLTSSRFLKELPDFSKATNLKVLNITDCLSLESVHPSIFSLEKLVQLDLSHCFSLTTFTSNSHLSSLLYLNLGSCISLRTFSVTTNNLIKLDLTDIGINELPSLFRCQSKLEILVLRKSEIEIIPSSIQNLTRLRKLDIRYCLKLLALPVLPLSVETLLVECISLKTVLFPSTISEQFKENKKRIEFWNCFNLDEHSLVNIGFNMKINLIKFAYQHLLTLEHDDYVDSYADYEYNHSSYQALYVYPGSSVPEWLEYKTESNVREWLEYKTTEDDMIVNISPLHLSSLLGFVFCFVLAKVSNYCYKIVLNITAIDVEGDGEKDGVDIYMDVDRVCNNSDHVCMIYDPPFSQYLTRIAKNHTRFKIKVAARTKPNFQRGSSKVELKGFGISPINHSTYHNLKKWKLFDYCR</sequence>
<name>A0A396I799_MEDTR</name>
<dbReference type="Gene3D" id="3.80.10.10">
    <property type="entry name" value="Ribonuclease Inhibitor"/>
    <property type="match status" value="2"/>
</dbReference>
<feature type="region of interest" description="Disordered" evidence="1">
    <location>
        <begin position="1"/>
        <end position="25"/>
    </location>
</feature>
<dbReference type="EMBL" id="PSQE01000004">
    <property type="protein sequence ID" value="RHN58717.1"/>
    <property type="molecule type" value="Genomic_DNA"/>
</dbReference>
<reference evidence="3" key="1">
    <citation type="journal article" date="2018" name="Nat. Plants">
        <title>Whole-genome landscape of Medicago truncatula symbiotic genes.</title>
        <authorList>
            <person name="Pecrix Y."/>
            <person name="Staton S.E."/>
            <person name="Sallet E."/>
            <person name="Lelandais-Briere C."/>
            <person name="Moreau S."/>
            <person name="Carrere S."/>
            <person name="Blein T."/>
            <person name="Jardinaud M.F."/>
            <person name="Latrasse D."/>
            <person name="Zouine M."/>
            <person name="Zahm M."/>
            <person name="Kreplak J."/>
            <person name="Mayjonade B."/>
            <person name="Satge C."/>
            <person name="Perez M."/>
            <person name="Cauet S."/>
            <person name="Marande W."/>
            <person name="Chantry-Darmon C."/>
            <person name="Lopez-Roques C."/>
            <person name="Bouchez O."/>
            <person name="Berard A."/>
            <person name="Debelle F."/>
            <person name="Munos S."/>
            <person name="Bendahmane A."/>
            <person name="Berges H."/>
            <person name="Niebel A."/>
            <person name="Buitink J."/>
            <person name="Frugier F."/>
            <person name="Benhamed M."/>
            <person name="Crespi M."/>
            <person name="Gouzy J."/>
            <person name="Gamas P."/>
        </authorList>
    </citation>
    <scope>NUCLEOTIDE SEQUENCE [LARGE SCALE GENOMIC DNA]</scope>
    <source>
        <strain evidence="3">cv. Jemalong A17</strain>
    </source>
</reference>
<dbReference type="AlphaFoldDB" id="A0A396I799"/>